<evidence type="ECO:0000313" key="2">
    <source>
        <dbReference type="Proteomes" id="UP000504607"/>
    </source>
</evidence>
<dbReference type="PANTHER" id="PTHR34782:SF1">
    <property type="entry name" value="PHOSPHORIBOSYLFORMYLGLYCINAMIDINE SYNTHASE"/>
    <property type="match status" value="1"/>
</dbReference>
<dbReference type="SUPFAM" id="SSF117991">
    <property type="entry name" value="YbeD/HP0495-like"/>
    <property type="match status" value="1"/>
</dbReference>
<dbReference type="InParanoid" id="A0A6I9RQE3"/>
<evidence type="ECO:0000256" key="1">
    <source>
        <dbReference type="SAM" id="MobiDB-lite"/>
    </source>
</evidence>
<name>A0A6I9RQE3_ELAGV</name>
<dbReference type="Pfam" id="PF04359">
    <property type="entry name" value="DUF493"/>
    <property type="match status" value="1"/>
</dbReference>
<accession>A0A6I9RQE3</accession>
<dbReference type="AlphaFoldDB" id="A0A6I9RQE3"/>
<dbReference type="InterPro" id="IPR007454">
    <property type="entry name" value="UPF0250_YbeD-like"/>
</dbReference>
<dbReference type="Proteomes" id="UP000504607">
    <property type="component" value="Chromosome 7"/>
</dbReference>
<sequence length="197" mass="21295">MAFRAVMRSVLSSAQRRPFCRPNLHPLASPLLLASKLRISFFHGAASLGCSNGDTPLLATPSSAPLEDQDPSNDVNSESSKSEGRVAQTTNILVIGGTLTNDAANEWLVLDQKVNTYPMFRGFTAIGTGGDDFVQAMVAAVVSVLQQPILQEQVTQRLSSRGKYVSVNIGPIRVSSVEEAQAVYGVMRRDDRTKFLL</sequence>
<dbReference type="InterPro" id="IPR027471">
    <property type="entry name" value="YbeD-like_sf"/>
</dbReference>
<keyword evidence="2" id="KW-1185">Reference proteome</keyword>
<evidence type="ECO:0000313" key="3">
    <source>
        <dbReference type="RefSeq" id="XP_010926691.1"/>
    </source>
</evidence>
<feature type="region of interest" description="Disordered" evidence="1">
    <location>
        <begin position="58"/>
        <end position="84"/>
    </location>
</feature>
<dbReference type="OrthoDB" id="533321at2759"/>
<gene>
    <name evidence="3" type="primary">LOC105048907</name>
</gene>
<proteinExistence type="predicted"/>
<organism evidence="2 3">
    <name type="scientific">Elaeis guineensis var. tenera</name>
    <name type="common">Oil palm</name>
    <dbReference type="NCBI Taxonomy" id="51953"/>
    <lineage>
        <taxon>Eukaryota</taxon>
        <taxon>Viridiplantae</taxon>
        <taxon>Streptophyta</taxon>
        <taxon>Embryophyta</taxon>
        <taxon>Tracheophyta</taxon>
        <taxon>Spermatophyta</taxon>
        <taxon>Magnoliopsida</taxon>
        <taxon>Liliopsida</taxon>
        <taxon>Arecaceae</taxon>
        <taxon>Arecoideae</taxon>
        <taxon>Cocoseae</taxon>
        <taxon>Elaeidinae</taxon>
        <taxon>Elaeis</taxon>
    </lineage>
</organism>
<dbReference type="Gene3D" id="3.30.70.260">
    <property type="match status" value="1"/>
</dbReference>
<protein>
    <submittedName>
        <fullName evidence="3">Uncharacterized protein LOC105048907 isoform X1</fullName>
    </submittedName>
</protein>
<dbReference type="PANTHER" id="PTHR34782">
    <property type="entry name" value="PHOSPHORIBOSYLFORMYLGLYCINAMIDINE SYNTHASE"/>
    <property type="match status" value="1"/>
</dbReference>
<reference evidence="3" key="1">
    <citation type="submission" date="2025-08" db="UniProtKB">
        <authorList>
            <consortium name="RefSeq"/>
        </authorList>
    </citation>
    <scope>IDENTIFICATION</scope>
</reference>
<dbReference type="RefSeq" id="XP_010926691.1">
    <property type="nucleotide sequence ID" value="XM_010928389.2"/>
</dbReference>